<dbReference type="EMBL" id="PJAF01000016">
    <property type="protein sequence ID" value="PKF68557.1"/>
    <property type="molecule type" value="Genomic_DNA"/>
</dbReference>
<dbReference type="Pfam" id="PF01381">
    <property type="entry name" value="HTH_3"/>
    <property type="match status" value="1"/>
</dbReference>
<dbReference type="AlphaFoldDB" id="A0A2N0X793"/>
<evidence type="ECO:0000313" key="2">
    <source>
        <dbReference type="EMBL" id="PKF68557.1"/>
    </source>
</evidence>
<dbReference type="InterPro" id="IPR001387">
    <property type="entry name" value="Cro/C1-type_HTH"/>
</dbReference>
<reference evidence="2 3" key="1">
    <citation type="submission" date="2017-12" db="EMBL/GenBank/DDBJ databases">
        <title>Corynebacterium mastitidis 16-1433 Genome.</title>
        <authorList>
            <person name="Gulvik C.A."/>
        </authorList>
    </citation>
    <scope>NUCLEOTIDE SEQUENCE [LARGE SCALE GENOMIC DNA]</scope>
    <source>
        <strain evidence="2 3">16-1433</strain>
    </source>
</reference>
<evidence type="ECO:0000259" key="1">
    <source>
        <dbReference type="PROSITE" id="PS50943"/>
    </source>
</evidence>
<dbReference type="Gene3D" id="1.25.40.10">
    <property type="entry name" value="Tetratricopeptide repeat domain"/>
    <property type="match status" value="1"/>
</dbReference>
<dbReference type="CDD" id="cd00093">
    <property type="entry name" value="HTH_XRE"/>
    <property type="match status" value="1"/>
</dbReference>
<dbReference type="PROSITE" id="PS50943">
    <property type="entry name" value="HTH_CROC1"/>
    <property type="match status" value="1"/>
</dbReference>
<organism evidence="2 3">
    <name type="scientific">Corynebacterium mastitidis</name>
    <dbReference type="NCBI Taxonomy" id="161890"/>
    <lineage>
        <taxon>Bacteria</taxon>
        <taxon>Bacillati</taxon>
        <taxon>Actinomycetota</taxon>
        <taxon>Actinomycetes</taxon>
        <taxon>Mycobacteriales</taxon>
        <taxon>Corynebacteriaceae</taxon>
        <taxon>Corynebacterium</taxon>
    </lineage>
</organism>
<comment type="caution">
    <text evidence="2">The sequence shown here is derived from an EMBL/GenBank/DDBJ whole genome shotgun (WGS) entry which is preliminary data.</text>
</comment>
<dbReference type="SUPFAM" id="SSF47413">
    <property type="entry name" value="lambda repressor-like DNA-binding domains"/>
    <property type="match status" value="1"/>
</dbReference>
<protein>
    <recommendedName>
        <fullName evidence="1">HTH cro/C1-type domain-containing protein</fullName>
    </recommendedName>
</protein>
<dbReference type="InterPro" id="IPR011990">
    <property type="entry name" value="TPR-like_helical_dom_sf"/>
</dbReference>
<feature type="domain" description="HTH cro/C1-type" evidence="1">
    <location>
        <begin position="67"/>
        <end position="120"/>
    </location>
</feature>
<dbReference type="InterPro" id="IPR010982">
    <property type="entry name" value="Lambda_DNA-bd_dom_sf"/>
</dbReference>
<proteinExistence type="predicted"/>
<name>A0A2N0X793_9CORY</name>
<gene>
    <name evidence="2" type="ORF">CXB45_06590</name>
</gene>
<dbReference type="GO" id="GO:0003677">
    <property type="term" value="F:DNA binding"/>
    <property type="evidence" value="ECO:0007669"/>
    <property type="project" value="InterPro"/>
</dbReference>
<evidence type="ECO:0000313" key="3">
    <source>
        <dbReference type="Proteomes" id="UP000233249"/>
    </source>
</evidence>
<dbReference type="Proteomes" id="UP000233249">
    <property type="component" value="Unassembled WGS sequence"/>
</dbReference>
<dbReference type="SMART" id="SM00530">
    <property type="entry name" value="HTH_XRE"/>
    <property type="match status" value="1"/>
</dbReference>
<accession>A0A2N0X793</accession>
<sequence>MRRGFRHGPRGCVARIGPGARGFHRRRFRLRGGRGPRPVLAEPPPLRIALAPMREPLEGAAAFGPRLRHARLDRGLSQSGLASGICSTSAISRWESGHSLPSAEVLLALARRLNIDVHLLTGSGFDSRFAESTEGFADLLRLALGDTPPDAASPVASWIARARRALREALDCTPDAARRLVDDLALDPLTASTPATLEAIEVLDALVTLWEKRNAAAASALIDVLSWTTDAPERLRRAALEAAVAVLVMGGMPVAARGAVVRVGPSQVSETTRVILSWATARFGGNAAAPLPPSHADLTARDVAFRLFARLHAQGASPSQAAHTAAALLPEDALLARWSAWLGPRGSGAPPPFQGCRRGEK</sequence>